<dbReference type="InterPro" id="IPR012910">
    <property type="entry name" value="Plug_dom"/>
</dbReference>
<evidence type="ECO:0000256" key="7">
    <source>
        <dbReference type="ARBA" id="ARBA00023136"/>
    </source>
</evidence>
<organism evidence="15 16">
    <name type="scientific">Dysgonomonas termitidis</name>
    <dbReference type="NCBI Taxonomy" id="1516126"/>
    <lineage>
        <taxon>Bacteria</taxon>
        <taxon>Pseudomonadati</taxon>
        <taxon>Bacteroidota</taxon>
        <taxon>Bacteroidia</taxon>
        <taxon>Bacteroidales</taxon>
        <taxon>Dysgonomonadaceae</taxon>
        <taxon>Dysgonomonas</taxon>
    </lineage>
</organism>
<feature type="domain" description="TonB-dependent receptor plug" evidence="14">
    <location>
        <begin position="128"/>
        <end position="252"/>
    </location>
</feature>
<dbReference type="SUPFAM" id="SSF49464">
    <property type="entry name" value="Carboxypeptidase regulatory domain-like"/>
    <property type="match status" value="1"/>
</dbReference>
<gene>
    <name evidence="15" type="ORF">ACFO6W_12080</name>
</gene>
<evidence type="ECO:0000256" key="1">
    <source>
        <dbReference type="ARBA" id="ARBA00004571"/>
    </source>
</evidence>
<keyword evidence="5 12" id="KW-0732">Signal</keyword>
<accession>A0ABV9KX59</accession>
<keyword evidence="6 11" id="KW-0798">TonB box</keyword>
<dbReference type="PANTHER" id="PTHR30069:SF29">
    <property type="entry name" value="HEMOGLOBIN AND HEMOGLOBIN-HAPTOGLOBIN-BINDING PROTEIN 1-RELATED"/>
    <property type="match status" value="1"/>
</dbReference>
<dbReference type="Pfam" id="PF13715">
    <property type="entry name" value="CarbopepD_reg_2"/>
    <property type="match status" value="1"/>
</dbReference>
<keyword evidence="4 10" id="KW-0812">Transmembrane</keyword>
<evidence type="ECO:0000256" key="8">
    <source>
        <dbReference type="ARBA" id="ARBA00023170"/>
    </source>
</evidence>
<keyword evidence="7 10" id="KW-0472">Membrane</keyword>
<dbReference type="Pfam" id="PF00593">
    <property type="entry name" value="TonB_dep_Rec_b-barrel"/>
    <property type="match status" value="1"/>
</dbReference>
<feature type="signal peptide" evidence="12">
    <location>
        <begin position="1"/>
        <end position="28"/>
    </location>
</feature>
<evidence type="ECO:0000256" key="6">
    <source>
        <dbReference type="ARBA" id="ARBA00023077"/>
    </source>
</evidence>
<dbReference type="InterPro" id="IPR039426">
    <property type="entry name" value="TonB-dep_rcpt-like"/>
</dbReference>
<dbReference type="Pfam" id="PF07715">
    <property type="entry name" value="Plug"/>
    <property type="match status" value="1"/>
</dbReference>
<name>A0ABV9KX59_9BACT</name>
<dbReference type="RefSeq" id="WP_379996735.1">
    <property type="nucleotide sequence ID" value="NZ_JBHSGN010000076.1"/>
</dbReference>
<evidence type="ECO:0000259" key="14">
    <source>
        <dbReference type="Pfam" id="PF07715"/>
    </source>
</evidence>
<evidence type="ECO:0000256" key="3">
    <source>
        <dbReference type="ARBA" id="ARBA00022452"/>
    </source>
</evidence>
<evidence type="ECO:0000256" key="4">
    <source>
        <dbReference type="ARBA" id="ARBA00022692"/>
    </source>
</evidence>
<dbReference type="Gene3D" id="2.170.130.10">
    <property type="entry name" value="TonB-dependent receptor, plug domain"/>
    <property type="match status" value="1"/>
</dbReference>
<keyword evidence="16" id="KW-1185">Reference proteome</keyword>
<evidence type="ECO:0000256" key="10">
    <source>
        <dbReference type="PROSITE-ProRule" id="PRU01360"/>
    </source>
</evidence>
<evidence type="ECO:0000259" key="13">
    <source>
        <dbReference type="Pfam" id="PF00593"/>
    </source>
</evidence>
<keyword evidence="9 10" id="KW-0998">Cell outer membrane</keyword>
<comment type="similarity">
    <text evidence="10 11">Belongs to the TonB-dependent receptor family.</text>
</comment>
<keyword evidence="8 15" id="KW-0675">Receptor</keyword>
<protein>
    <submittedName>
        <fullName evidence="15">TonB-dependent receptor domain-containing protein</fullName>
    </submittedName>
</protein>
<dbReference type="InterPro" id="IPR008969">
    <property type="entry name" value="CarboxyPept-like_regulatory"/>
</dbReference>
<evidence type="ECO:0000256" key="12">
    <source>
        <dbReference type="SAM" id="SignalP"/>
    </source>
</evidence>
<dbReference type="InterPro" id="IPR000531">
    <property type="entry name" value="Beta-barrel_TonB"/>
</dbReference>
<proteinExistence type="inferred from homology"/>
<evidence type="ECO:0000313" key="16">
    <source>
        <dbReference type="Proteomes" id="UP001596023"/>
    </source>
</evidence>
<dbReference type="SUPFAM" id="SSF56935">
    <property type="entry name" value="Porins"/>
    <property type="match status" value="1"/>
</dbReference>
<feature type="domain" description="TonB-dependent receptor-like beta-barrel" evidence="13">
    <location>
        <begin position="317"/>
        <end position="921"/>
    </location>
</feature>
<comment type="subcellular location">
    <subcellularLocation>
        <location evidence="1 10">Cell outer membrane</location>
        <topology evidence="1 10">Multi-pass membrane protein</topology>
    </subcellularLocation>
</comment>
<keyword evidence="3 10" id="KW-1134">Transmembrane beta strand</keyword>
<dbReference type="PROSITE" id="PS52016">
    <property type="entry name" value="TONB_DEPENDENT_REC_3"/>
    <property type="match status" value="1"/>
</dbReference>
<dbReference type="EMBL" id="JBHSGN010000076">
    <property type="protein sequence ID" value="MFC4674433.1"/>
    <property type="molecule type" value="Genomic_DNA"/>
</dbReference>
<sequence>MKENFFHSKLAAVVILFLILGNTNPSLAQNNTYQIKGVVLDSLEMAPVEMAIISIVDLGLWSRSDEKGVFVLDNVPAGTHRIRFYLLGYKEITVTKAIHSNIEGWTQKIQPTSLSLNEVTVTATENKLGSISTIGREAIEHIQPKSLTDIFQLLPGQITDNPALSSPGQVKIREITENDNSALGTLVIVDGAPISNDANMQTINTSRSGKSFNETSYSGRGIDLRDISADNLESVEVIKGVPSAEYGNLTSGVVLVKTKIGEQPWTAKLKTDPNTKIGSIYKGLRLPERSGILNVGADYAEAYDDIREKSDGYKRLTATVAYSNTFLNKANPLDVNIRLSGYSTIDENKSDPEMNSEELKKTSQKGVRWGIDGKWMLRKSWITNLEYSISGDYASNTSRTKSLQVLSTGAVPYPTSYEGGMFEEQYLPGVFYTDYSTDGKPYNVFAKLKGNWSRQFFEQTLNSVKMGLDFSLTGNNGRGLEYDISRPPMLNLTTSIRPRAPKDIPTLKSYAFFIEDKVVQPIGTTELTVQAGTRFVKVQPGNFHSVEPRINTSFEFLNKKNNQLFDHFSIDIGYGLSSKMPTLSYISPDNAYFDNMSLNYLDGENSLAVISTEVLNTSNPNLKPARSTKKELGLSFRINKVSVSLTAYHEKLKDGLSFYSTPHFSFYEKFTVNGAGKMPEFENGKVYYYENGNRLEAPSSTSVAIYTYNTPANNQTLIKKGFEYIVDLGKIKAINTSFVIDGAWLWQESYNTLPTYITISQLLYGEPYPYIAVMPANDKTIRQRINTNIRMITHVPQLKMIVSLTSQIVWNSKFKYKWDDENGNSLIYYYDDNGNRVYGDAALKDMSATRYVDPVGFMDNTGTIHDWKPEYSTHNDYQAMVRTYSESYYFVEESLPPAVQFNLRLTKEFSRNLTLSFMANNFLKMNPLQKSNRTSLDVKRNTRFYFGAEINYKF</sequence>
<feature type="chain" id="PRO_5046556643" evidence="12">
    <location>
        <begin position="29"/>
        <end position="954"/>
    </location>
</feature>
<evidence type="ECO:0000256" key="5">
    <source>
        <dbReference type="ARBA" id="ARBA00022729"/>
    </source>
</evidence>
<dbReference type="InterPro" id="IPR036942">
    <property type="entry name" value="Beta-barrel_TonB_sf"/>
</dbReference>
<evidence type="ECO:0000256" key="9">
    <source>
        <dbReference type="ARBA" id="ARBA00023237"/>
    </source>
</evidence>
<evidence type="ECO:0000256" key="2">
    <source>
        <dbReference type="ARBA" id="ARBA00022448"/>
    </source>
</evidence>
<evidence type="ECO:0000256" key="11">
    <source>
        <dbReference type="RuleBase" id="RU003357"/>
    </source>
</evidence>
<dbReference type="PANTHER" id="PTHR30069">
    <property type="entry name" value="TONB-DEPENDENT OUTER MEMBRANE RECEPTOR"/>
    <property type="match status" value="1"/>
</dbReference>
<comment type="caution">
    <text evidence="15">The sequence shown here is derived from an EMBL/GenBank/DDBJ whole genome shotgun (WGS) entry which is preliminary data.</text>
</comment>
<evidence type="ECO:0000313" key="15">
    <source>
        <dbReference type="EMBL" id="MFC4674433.1"/>
    </source>
</evidence>
<dbReference type="Proteomes" id="UP001596023">
    <property type="component" value="Unassembled WGS sequence"/>
</dbReference>
<dbReference type="InterPro" id="IPR037066">
    <property type="entry name" value="Plug_dom_sf"/>
</dbReference>
<dbReference type="Gene3D" id="2.60.40.1120">
    <property type="entry name" value="Carboxypeptidase-like, regulatory domain"/>
    <property type="match status" value="1"/>
</dbReference>
<reference evidence="16" key="1">
    <citation type="journal article" date="2019" name="Int. J. Syst. Evol. Microbiol.">
        <title>The Global Catalogue of Microorganisms (GCM) 10K type strain sequencing project: providing services to taxonomists for standard genome sequencing and annotation.</title>
        <authorList>
            <consortium name="The Broad Institute Genomics Platform"/>
            <consortium name="The Broad Institute Genome Sequencing Center for Infectious Disease"/>
            <person name="Wu L."/>
            <person name="Ma J."/>
        </authorList>
    </citation>
    <scope>NUCLEOTIDE SEQUENCE [LARGE SCALE GENOMIC DNA]</scope>
    <source>
        <strain evidence="16">CCUG 66188</strain>
    </source>
</reference>
<dbReference type="Gene3D" id="2.40.170.20">
    <property type="entry name" value="TonB-dependent receptor, beta-barrel domain"/>
    <property type="match status" value="1"/>
</dbReference>
<keyword evidence="2 10" id="KW-0813">Transport</keyword>